<dbReference type="HOGENOM" id="CLU_1011278_0_0_10"/>
<dbReference type="KEGG" id="mlt:VC82_1854"/>
<keyword evidence="3" id="KW-1185">Reference proteome</keyword>
<dbReference type="Proteomes" id="UP000032726">
    <property type="component" value="Chromosome"/>
</dbReference>
<dbReference type="EMBL" id="CP011071">
    <property type="protein sequence ID" value="AKA35459.1"/>
    <property type="molecule type" value="Genomic_DNA"/>
</dbReference>
<evidence type="ECO:0000256" key="1">
    <source>
        <dbReference type="SAM" id="Phobius"/>
    </source>
</evidence>
<dbReference type="Pfam" id="PF10677">
    <property type="entry name" value="DUF2490"/>
    <property type="match status" value="1"/>
</dbReference>
<evidence type="ECO:0000313" key="3">
    <source>
        <dbReference type="Proteomes" id="UP000032726"/>
    </source>
</evidence>
<name>A0A0D5YU94_9FLAO</name>
<dbReference type="AlphaFoldDB" id="A0A0D5YU94"/>
<keyword evidence="1" id="KW-0472">Membrane</keyword>
<accession>A0A0D5YU94</accession>
<evidence type="ECO:0000313" key="2">
    <source>
        <dbReference type="EMBL" id="AKA35459.1"/>
    </source>
</evidence>
<sequence length="275" mass="32135">MARSYTKVTIIILLDVVSDELAPDFNQNSGMKQHQKRWAAHRIIVLLAMFVLYSGTRSQQLPSDATGTWLELVSDNALSKRWSIPVVGVLRQYDLGHETEFAFLRTGATYAFPNTHLKAALGLAYLDNLPFEQELFRPEEYQFWLYEELTIINSPKLSQRFRLEHRWIQGAEENHTDHRLRYRLHFQSTLAQNFYFKCSDEPFFSFKEANIDQNRFFIGFGKKLATNISVEIGYMKNHIGKNSYDRVRMALFFKTSLCRESLDLINKNDKLSISQ</sequence>
<organism evidence="2 3">
    <name type="scientific">Flagellimonas lutaonensis</name>
    <dbReference type="NCBI Taxonomy" id="516051"/>
    <lineage>
        <taxon>Bacteria</taxon>
        <taxon>Pseudomonadati</taxon>
        <taxon>Bacteroidota</taxon>
        <taxon>Flavobacteriia</taxon>
        <taxon>Flavobacteriales</taxon>
        <taxon>Flavobacteriaceae</taxon>
        <taxon>Flagellimonas</taxon>
    </lineage>
</organism>
<dbReference type="InterPro" id="IPR019619">
    <property type="entry name" value="DUF2490"/>
</dbReference>
<dbReference type="OrthoDB" id="1118734at2"/>
<dbReference type="STRING" id="516051.VC82_1854"/>
<proteinExistence type="predicted"/>
<feature type="transmembrane region" description="Helical" evidence="1">
    <location>
        <begin position="39"/>
        <end position="56"/>
    </location>
</feature>
<keyword evidence="1" id="KW-0812">Transmembrane</keyword>
<protein>
    <recommendedName>
        <fullName evidence="4">DUF2490 domain-containing protein</fullName>
    </recommendedName>
</protein>
<gene>
    <name evidence="2" type="ORF">VC82_1854</name>
</gene>
<evidence type="ECO:0008006" key="4">
    <source>
        <dbReference type="Google" id="ProtNLM"/>
    </source>
</evidence>
<reference evidence="2 3" key="1">
    <citation type="submission" date="2015-03" db="EMBL/GenBank/DDBJ databases">
        <title>Complete genome sequence of Muricauda lutaonensis CC-HSB-11T, isolated from a coastal hot spring.</title>
        <authorList>
            <person name="Kim K.M."/>
        </authorList>
    </citation>
    <scope>NUCLEOTIDE SEQUENCE [LARGE SCALE GENOMIC DNA]</scope>
    <source>
        <strain evidence="2 3">CC-HSB-11</strain>
    </source>
</reference>
<keyword evidence="1" id="KW-1133">Transmembrane helix</keyword>